<comment type="subunit">
    <text evidence="1">Homodimer.</text>
</comment>
<dbReference type="InterPro" id="IPR013097">
    <property type="entry name" value="Dabb"/>
</dbReference>
<dbReference type="InParanoid" id="D8SRZ2"/>
<keyword evidence="4" id="KW-1185">Reference proteome</keyword>
<reference evidence="3 4" key="1">
    <citation type="journal article" date="2011" name="Science">
        <title>The Selaginella genome identifies genetic changes associated with the evolution of vascular plants.</title>
        <authorList>
            <person name="Banks J.A."/>
            <person name="Nishiyama T."/>
            <person name="Hasebe M."/>
            <person name="Bowman J.L."/>
            <person name="Gribskov M."/>
            <person name="dePamphilis C."/>
            <person name="Albert V.A."/>
            <person name="Aono N."/>
            <person name="Aoyama T."/>
            <person name="Ambrose B.A."/>
            <person name="Ashton N.W."/>
            <person name="Axtell M.J."/>
            <person name="Barker E."/>
            <person name="Barker M.S."/>
            <person name="Bennetzen J.L."/>
            <person name="Bonawitz N.D."/>
            <person name="Chapple C."/>
            <person name="Cheng C."/>
            <person name="Correa L.G."/>
            <person name="Dacre M."/>
            <person name="DeBarry J."/>
            <person name="Dreyer I."/>
            <person name="Elias M."/>
            <person name="Engstrom E.M."/>
            <person name="Estelle M."/>
            <person name="Feng L."/>
            <person name="Finet C."/>
            <person name="Floyd S.K."/>
            <person name="Frommer W.B."/>
            <person name="Fujita T."/>
            <person name="Gramzow L."/>
            <person name="Gutensohn M."/>
            <person name="Harholt J."/>
            <person name="Hattori M."/>
            <person name="Heyl A."/>
            <person name="Hirai T."/>
            <person name="Hiwatashi Y."/>
            <person name="Ishikawa M."/>
            <person name="Iwata M."/>
            <person name="Karol K.G."/>
            <person name="Koehler B."/>
            <person name="Kolukisaoglu U."/>
            <person name="Kubo M."/>
            <person name="Kurata T."/>
            <person name="Lalonde S."/>
            <person name="Li K."/>
            <person name="Li Y."/>
            <person name="Litt A."/>
            <person name="Lyons E."/>
            <person name="Manning G."/>
            <person name="Maruyama T."/>
            <person name="Michael T.P."/>
            <person name="Mikami K."/>
            <person name="Miyazaki S."/>
            <person name="Morinaga S."/>
            <person name="Murata T."/>
            <person name="Mueller-Roeber B."/>
            <person name="Nelson D.R."/>
            <person name="Obara M."/>
            <person name="Oguri Y."/>
            <person name="Olmstead R.G."/>
            <person name="Onodera N."/>
            <person name="Petersen B.L."/>
            <person name="Pils B."/>
            <person name="Prigge M."/>
            <person name="Rensing S.A."/>
            <person name="Riano-Pachon D.M."/>
            <person name="Roberts A.W."/>
            <person name="Sato Y."/>
            <person name="Scheller H.V."/>
            <person name="Schulz B."/>
            <person name="Schulz C."/>
            <person name="Shakirov E.V."/>
            <person name="Shibagaki N."/>
            <person name="Shinohara N."/>
            <person name="Shippen D.E."/>
            <person name="Soerensen I."/>
            <person name="Sotooka R."/>
            <person name="Sugimoto N."/>
            <person name="Sugita M."/>
            <person name="Sumikawa N."/>
            <person name="Tanurdzic M."/>
            <person name="Theissen G."/>
            <person name="Ulvskov P."/>
            <person name="Wakazuki S."/>
            <person name="Weng J.K."/>
            <person name="Willats W.W."/>
            <person name="Wipf D."/>
            <person name="Wolf P.G."/>
            <person name="Yang L."/>
            <person name="Zimmer A.D."/>
            <person name="Zhu Q."/>
            <person name="Mitros T."/>
            <person name="Hellsten U."/>
            <person name="Loque D."/>
            <person name="Otillar R."/>
            <person name="Salamov A."/>
            <person name="Schmutz J."/>
            <person name="Shapiro H."/>
            <person name="Lindquist E."/>
            <person name="Lucas S."/>
            <person name="Rokhsar D."/>
            <person name="Grigoriev I.V."/>
        </authorList>
    </citation>
    <scope>NUCLEOTIDE SEQUENCE [LARGE SCALE GENOMIC DNA]</scope>
</reference>
<evidence type="ECO:0000256" key="1">
    <source>
        <dbReference type="ARBA" id="ARBA00011738"/>
    </source>
</evidence>
<dbReference type="EMBL" id="GL377636">
    <property type="protein sequence ID" value="EFJ12938.1"/>
    <property type="molecule type" value="Genomic_DNA"/>
</dbReference>
<dbReference type="SUPFAM" id="SSF54909">
    <property type="entry name" value="Dimeric alpha+beta barrel"/>
    <property type="match status" value="1"/>
</dbReference>
<dbReference type="Pfam" id="PF07876">
    <property type="entry name" value="Dabb"/>
    <property type="match status" value="1"/>
</dbReference>
<gene>
    <name evidence="3" type="ORF">SELMODRAFT_425083</name>
</gene>
<organism evidence="4">
    <name type="scientific">Selaginella moellendorffii</name>
    <name type="common">Spikemoss</name>
    <dbReference type="NCBI Taxonomy" id="88036"/>
    <lineage>
        <taxon>Eukaryota</taxon>
        <taxon>Viridiplantae</taxon>
        <taxon>Streptophyta</taxon>
        <taxon>Embryophyta</taxon>
        <taxon>Tracheophyta</taxon>
        <taxon>Lycopodiopsida</taxon>
        <taxon>Selaginellales</taxon>
        <taxon>Selaginellaceae</taxon>
        <taxon>Selaginella</taxon>
    </lineage>
</organism>
<dbReference type="Proteomes" id="UP000001514">
    <property type="component" value="Unassembled WGS sequence"/>
</dbReference>
<dbReference type="Gene3D" id="3.30.70.100">
    <property type="match status" value="1"/>
</dbReference>
<dbReference type="KEGG" id="smo:SELMODRAFT_425083"/>
<dbReference type="InterPro" id="IPR044662">
    <property type="entry name" value="HS1/DABB1-like"/>
</dbReference>
<evidence type="ECO:0000313" key="4">
    <source>
        <dbReference type="Proteomes" id="UP000001514"/>
    </source>
</evidence>
<feature type="domain" description="Stress-response A/B barrel" evidence="2">
    <location>
        <begin position="67"/>
        <end position="158"/>
    </location>
</feature>
<dbReference type="AlphaFoldDB" id="D8SRZ2"/>
<evidence type="ECO:0000313" key="3">
    <source>
        <dbReference type="EMBL" id="EFJ12938.1"/>
    </source>
</evidence>
<dbReference type="PROSITE" id="PS51502">
    <property type="entry name" value="S_R_A_B_BARREL"/>
    <property type="match status" value="2"/>
</dbReference>
<dbReference type="SMART" id="SM00886">
    <property type="entry name" value="Dabb"/>
    <property type="match status" value="2"/>
</dbReference>
<feature type="domain" description="Stress-response A/B barrel" evidence="2">
    <location>
        <begin position="192"/>
        <end position="286"/>
    </location>
</feature>
<dbReference type="PANTHER" id="PTHR33178:SF5">
    <property type="entry name" value="EXPRESSED PROTEIN"/>
    <property type="match status" value="1"/>
</dbReference>
<dbReference type="Gramene" id="EFJ12938">
    <property type="protein sequence ID" value="EFJ12938"/>
    <property type="gene ID" value="SELMODRAFT_425083"/>
</dbReference>
<evidence type="ECO:0000259" key="2">
    <source>
        <dbReference type="PROSITE" id="PS51502"/>
    </source>
</evidence>
<sequence>MSAMRFTSDTLDAFRSSCAVRATVDKVDIRRASSSHLSNEFYLFAHLTMPERRLFCVSSRFLLVGLLDHPVLFKMPGLKSNTSAEAKVLNSLDSLRTFPGVITLFTGRLLKDVDGFTHGLFARFPDQGTLLQYYFSKQFALAVLPQIPYLRGEDSVDYNTVVNGDSAQAGRFSMSLISDMQFVFVQNFPNEIIHMAMFRFNLGVSHAQIQSVLESLKGLSVSMPSIVLQTTVGKNLYDRDVLYSHAFVARLASENAVAQFYNSPGYNQVIEKQLRPLCLLFVEADLKPIKAT</sequence>
<dbReference type="InterPro" id="IPR011008">
    <property type="entry name" value="Dimeric_a/b-barrel"/>
</dbReference>
<accession>D8SRZ2</accession>
<dbReference type="PANTHER" id="PTHR33178">
    <property type="match status" value="1"/>
</dbReference>
<dbReference type="HOGENOM" id="CLU_083162_0_0_1"/>
<protein>
    <recommendedName>
        <fullName evidence="2">Stress-response A/B barrel domain-containing protein</fullName>
    </recommendedName>
</protein>
<proteinExistence type="predicted"/>
<name>D8SRZ2_SELML</name>
<dbReference type="OMA" id="MSAMRFT"/>